<dbReference type="GO" id="GO:0016747">
    <property type="term" value="F:acyltransferase activity, transferring groups other than amino-acyl groups"/>
    <property type="evidence" value="ECO:0007669"/>
    <property type="project" value="InterPro"/>
</dbReference>
<evidence type="ECO:0000259" key="1">
    <source>
        <dbReference type="PROSITE" id="PS51186"/>
    </source>
</evidence>
<proteinExistence type="predicted"/>
<organism evidence="2 3">
    <name type="scientific">Stephania japonica</name>
    <dbReference type="NCBI Taxonomy" id="461633"/>
    <lineage>
        <taxon>Eukaryota</taxon>
        <taxon>Viridiplantae</taxon>
        <taxon>Streptophyta</taxon>
        <taxon>Embryophyta</taxon>
        <taxon>Tracheophyta</taxon>
        <taxon>Spermatophyta</taxon>
        <taxon>Magnoliopsida</taxon>
        <taxon>Ranunculales</taxon>
        <taxon>Menispermaceae</taxon>
        <taxon>Menispermoideae</taxon>
        <taxon>Cissampelideae</taxon>
        <taxon>Stephania</taxon>
    </lineage>
</organism>
<dbReference type="AlphaFoldDB" id="A0AAP0JNM0"/>
<dbReference type="Proteomes" id="UP001417504">
    <property type="component" value="Unassembled WGS sequence"/>
</dbReference>
<reference evidence="2 3" key="1">
    <citation type="submission" date="2024-01" db="EMBL/GenBank/DDBJ databases">
        <title>Genome assemblies of Stephania.</title>
        <authorList>
            <person name="Yang L."/>
        </authorList>
    </citation>
    <scope>NUCLEOTIDE SEQUENCE [LARGE SCALE GENOMIC DNA]</scope>
    <source>
        <strain evidence="2">QJT</strain>
        <tissue evidence="2">Leaf</tissue>
    </source>
</reference>
<dbReference type="EMBL" id="JBBNAE010000003">
    <property type="protein sequence ID" value="KAK9137383.1"/>
    <property type="molecule type" value="Genomic_DNA"/>
</dbReference>
<name>A0AAP0JNM0_9MAGN</name>
<accession>A0AAP0JNM0</accession>
<dbReference type="PANTHER" id="PTHR46067:SF27">
    <property type="entry name" value="ACYL-COA N-ACYLTRANSFERASES (NAT) SUPERFAMILY PROTEIN"/>
    <property type="match status" value="1"/>
</dbReference>
<sequence>MSKAAPTETQIHLRPFTLADIDDFMVWATDDSVSKFCRWNSYTSKDDGLAYLTNTVLPHPYFRAICLRDTDRPIGAISVGPFEGIDRCRAELGYLLASEYWGRGVATAAVRMVASEIFEEWRHLERLEALVDVENGGSMRVLEKAGFVREGLLRRYCVLKGRTRDMVMFSMLNTERPIMKV</sequence>
<evidence type="ECO:0000313" key="3">
    <source>
        <dbReference type="Proteomes" id="UP001417504"/>
    </source>
</evidence>
<keyword evidence="3" id="KW-1185">Reference proteome</keyword>
<dbReference type="SUPFAM" id="SSF55729">
    <property type="entry name" value="Acyl-CoA N-acyltransferases (Nat)"/>
    <property type="match status" value="1"/>
</dbReference>
<gene>
    <name evidence="2" type="ORF">Sjap_007977</name>
</gene>
<comment type="caution">
    <text evidence="2">The sequence shown here is derived from an EMBL/GenBank/DDBJ whole genome shotgun (WGS) entry which is preliminary data.</text>
</comment>
<dbReference type="Gene3D" id="3.40.630.30">
    <property type="match status" value="1"/>
</dbReference>
<dbReference type="InterPro" id="IPR000182">
    <property type="entry name" value="GNAT_dom"/>
</dbReference>
<dbReference type="InterPro" id="IPR016181">
    <property type="entry name" value="Acyl_CoA_acyltransferase"/>
</dbReference>
<evidence type="ECO:0000313" key="2">
    <source>
        <dbReference type="EMBL" id="KAK9137383.1"/>
    </source>
</evidence>
<dbReference type="PROSITE" id="PS51186">
    <property type="entry name" value="GNAT"/>
    <property type="match status" value="1"/>
</dbReference>
<dbReference type="Pfam" id="PF13302">
    <property type="entry name" value="Acetyltransf_3"/>
    <property type="match status" value="1"/>
</dbReference>
<dbReference type="PANTHER" id="PTHR46067">
    <property type="entry name" value="ACYL-COA N-ACYLTRANSFERASES (NAT) SUPERFAMILY PROTEIN"/>
    <property type="match status" value="1"/>
</dbReference>
<feature type="domain" description="N-acetyltransferase" evidence="1">
    <location>
        <begin position="11"/>
        <end position="165"/>
    </location>
</feature>
<protein>
    <recommendedName>
        <fullName evidence="1">N-acetyltransferase domain-containing protein</fullName>
    </recommendedName>
</protein>